<comment type="caution">
    <text evidence="7">The sequence shown here is derived from an EMBL/GenBank/DDBJ whole genome shotgun (WGS) entry which is preliminary data.</text>
</comment>
<dbReference type="PROSITE" id="PS00372">
    <property type="entry name" value="PTS_EIIA_TYPE_2_HIS"/>
    <property type="match status" value="1"/>
</dbReference>
<evidence type="ECO:0000313" key="8">
    <source>
        <dbReference type="Proteomes" id="UP000295773"/>
    </source>
</evidence>
<sequence>MKLNDVLDERIIDMHVQAENKDEALTVLAQRLKDANYIDDVASFKKDIYLRESEGMTGIGNYVAIPHGKSDSVTNVGIAIGKLDHEIEWETLDGNGVKLIFLFAVSNDHEYARNHMLLLAEIARKLGNDEAIETLLKAETVEEIKAVFKD</sequence>
<dbReference type="PANTHER" id="PTHR47738">
    <property type="entry name" value="PTS SYSTEM FRUCTOSE-LIKE EIIA COMPONENT-RELATED"/>
    <property type="match status" value="1"/>
</dbReference>
<dbReference type="GO" id="GO:0016020">
    <property type="term" value="C:membrane"/>
    <property type="evidence" value="ECO:0007669"/>
    <property type="project" value="InterPro"/>
</dbReference>
<evidence type="ECO:0000256" key="2">
    <source>
        <dbReference type="ARBA" id="ARBA00022553"/>
    </source>
</evidence>
<proteinExistence type="predicted"/>
<keyword evidence="1" id="KW-0813">Transport</keyword>
<accession>A0A4R3TBV9</accession>
<dbReference type="AlphaFoldDB" id="A0A4R3TBV9"/>
<dbReference type="PANTHER" id="PTHR47738:SF2">
    <property type="entry name" value="PTS SYSTEM FRUCTOSE-LIKE EIIA COMPONENT"/>
    <property type="match status" value="1"/>
</dbReference>
<evidence type="ECO:0000256" key="4">
    <source>
        <dbReference type="ARBA" id="ARBA00022679"/>
    </source>
</evidence>
<dbReference type="Gene3D" id="3.40.930.10">
    <property type="entry name" value="Mannitol-specific EII, Chain A"/>
    <property type="match status" value="1"/>
</dbReference>
<reference evidence="7 8" key="1">
    <citation type="submission" date="2019-03" db="EMBL/GenBank/DDBJ databases">
        <title>Genomic Encyclopedia of Type Strains, Phase IV (KMG-IV): sequencing the most valuable type-strain genomes for metagenomic binning, comparative biology and taxonomic classification.</title>
        <authorList>
            <person name="Goeker M."/>
        </authorList>
    </citation>
    <scope>NUCLEOTIDE SEQUENCE [LARGE SCALE GENOMIC DNA]</scope>
    <source>
        <strain evidence="7 8">DSM 29481</strain>
    </source>
</reference>
<gene>
    <name evidence="7" type="ORF">EDD61_11046</name>
</gene>
<organism evidence="7 8">
    <name type="scientific">Longicatena caecimuris</name>
    <dbReference type="NCBI Taxonomy" id="1796635"/>
    <lineage>
        <taxon>Bacteria</taxon>
        <taxon>Bacillati</taxon>
        <taxon>Bacillota</taxon>
        <taxon>Erysipelotrichia</taxon>
        <taxon>Erysipelotrichales</taxon>
        <taxon>Erysipelotrichaceae</taxon>
        <taxon>Longicatena</taxon>
    </lineage>
</organism>
<evidence type="ECO:0000259" key="6">
    <source>
        <dbReference type="PROSITE" id="PS51094"/>
    </source>
</evidence>
<feature type="domain" description="PTS EIIA type-2" evidence="6">
    <location>
        <begin position="5"/>
        <end position="150"/>
    </location>
</feature>
<dbReference type="InterPro" id="IPR002178">
    <property type="entry name" value="PTS_EIIA_type-2_dom"/>
</dbReference>
<keyword evidence="8" id="KW-1185">Reference proteome</keyword>
<dbReference type="RefSeq" id="WP_008687222.1">
    <property type="nucleotide sequence ID" value="NZ_AP024510.1"/>
</dbReference>
<dbReference type="SUPFAM" id="SSF55804">
    <property type="entry name" value="Phoshotransferase/anion transport protein"/>
    <property type="match status" value="1"/>
</dbReference>
<dbReference type="InterPro" id="IPR051541">
    <property type="entry name" value="PTS_SugarTrans_NitroReg"/>
</dbReference>
<evidence type="ECO:0000256" key="5">
    <source>
        <dbReference type="ARBA" id="ARBA00022683"/>
    </source>
</evidence>
<dbReference type="CDD" id="cd00211">
    <property type="entry name" value="PTS_IIA_fru"/>
    <property type="match status" value="1"/>
</dbReference>
<name>A0A4R3TBV9_9FIRM</name>
<keyword evidence="5" id="KW-0598">Phosphotransferase system</keyword>
<keyword evidence="3" id="KW-0762">Sugar transport</keyword>
<dbReference type="GO" id="GO:0009401">
    <property type="term" value="P:phosphoenolpyruvate-dependent sugar phosphotransferase system"/>
    <property type="evidence" value="ECO:0007669"/>
    <property type="project" value="UniProtKB-KW"/>
</dbReference>
<dbReference type="GO" id="GO:0008982">
    <property type="term" value="F:protein-N(PI)-phosphohistidine-sugar phosphotransferase activity"/>
    <property type="evidence" value="ECO:0007669"/>
    <property type="project" value="InterPro"/>
</dbReference>
<protein>
    <submittedName>
        <fullName evidence="7">PTS system IIA component (Fru family)</fullName>
    </submittedName>
</protein>
<dbReference type="PROSITE" id="PS51094">
    <property type="entry name" value="PTS_EIIA_TYPE_2"/>
    <property type="match status" value="1"/>
</dbReference>
<dbReference type="NCBIfam" id="TIGR00848">
    <property type="entry name" value="fruA"/>
    <property type="match status" value="1"/>
</dbReference>
<dbReference type="Proteomes" id="UP000295773">
    <property type="component" value="Unassembled WGS sequence"/>
</dbReference>
<dbReference type="GeneID" id="73796429"/>
<dbReference type="InterPro" id="IPR004715">
    <property type="entry name" value="PTS_IIA_fruc"/>
</dbReference>
<dbReference type="InterPro" id="IPR016152">
    <property type="entry name" value="PTrfase/Anion_transptr"/>
</dbReference>
<dbReference type="Pfam" id="PF00359">
    <property type="entry name" value="PTS_EIIA_2"/>
    <property type="match status" value="1"/>
</dbReference>
<keyword evidence="4" id="KW-0808">Transferase</keyword>
<dbReference type="EMBL" id="SMBP01000010">
    <property type="protein sequence ID" value="TCU59232.1"/>
    <property type="molecule type" value="Genomic_DNA"/>
</dbReference>
<evidence type="ECO:0000313" key="7">
    <source>
        <dbReference type="EMBL" id="TCU59232.1"/>
    </source>
</evidence>
<evidence type="ECO:0000256" key="1">
    <source>
        <dbReference type="ARBA" id="ARBA00022448"/>
    </source>
</evidence>
<keyword evidence="2" id="KW-0597">Phosphoprotein</keyword>
<evidence type="ECO:0000256" key="3">
    <source>
        <dbReference type="ARBA" id="ARBA00022597"/>
    </source>
</evidence>